<reference evidence="5 6" key="1">
    <citation type="submission" date="2020-08" db="EMBL/GenBank/DDBJ databases">
        <title>Sequencing the genomes of 1000 actinobacteria strains.</title>
        <authorList>
            <person name="Klenk H.-P."/>
        </authorList>
    </citation>
    <scope>NUCLEOTIDE SEQUENCE [LARGE SCALE GENOMIC DNA]</scope>
    <source>
        <strain evidence="5 6">DSM 103125</strain>
    </source>
</reference>
<comment type="caution">
    <text evidence="5">The sequence shown here is derived from an EMBL/GenBank/DDBJ whole genome shotgun (WGS) entry which is preliminary data.</text>
</comment>
<accession>A0A840VTY6</accession>
<dbReference type="AlphaFoldDB" id="A0A840VTY6"/>
<dbReference type="EC" id="3.1.1.-" evidence="3"/>
<gene>
    <name evidence="5" type="ORF">HNR20_005167</name>
</gene>
<comment type="similarity">
    <text evidence="1 3">Belongs to the type-B carboxylesterase/lipase family.</text>
</comment>
<proteinExistence type="inferred from homology"/>
<keyword evidence="6" id="KW-1185">Reference proteome</keyword>
<dbReference type="InterPro" id="IPR002018">
    <property type="entry name" value="CarbesteraseB"/>
</dbReference>
<evidence type="ECO:0000256" key="1">
    <source>
        <dbReference type="ARBA" id="ARBA00005964"/>
    </source>
</evidence>
<dbReference type="GO" id="GO:0016787">
    <property type="term" value="F:hydrolase activity"/>
    <property type="evidence" value="ECO:0007669"/>
    <property type="project" value="UniProtKB-KW"/>
</dbReference>
<dbReference type="PROSITE" id="PS00941">
    <property type="entry name" value="CARBOXYLESTERASE_B_2"/>
    <property type="match status" value="1"/>
</dbReference>
<dbReference type="Pfam" id="PF00135">
    <property type="entry name" value="COesterase"/>
    <property type="match status" value="1"/>
</dbReference>
<dbReference type="PANTHER" id="PTHR11559">
    <property type="entry name" value="CARBOXYLESTERASE"/>
    <property type="match status" value="1"/>
</dbReference>
<dbReference type="SUPFAM" id="SSF53474">
    <property type="entry name" value="alpha/beta-Hydrolases"/>
    <property type="match status" value="1"/>
</dbReference>
<dbReference type="PROSITE" id="PS00122">
    <property type="entry name" value="CARBOXYLESTERASE_B_1"/>
    <property type="match status" value="1"/>
</dbReference>
<sequence>MGAGGGQASRRGIEPCAVPALRRYVRRLYRPVRVALLYGAHRFLMPCAARGSDAPGGAEPGGLMSSRMTRRTVLGGSLSAVAAMSLPLPVHAAGHGRTDEAATRYGKVRGKREDGIVKFLGVPYAQPPLGKLRFKSPKPPARWSGVRDAVSFPNPAFQVVGGEMGPTGNGRMPAPSEDCLYLNIWTPAADRKRRPVMFYNHGGGYMIGSGSATGQDGTRLAQLYDVVVVESNHRLGLLGYLFLGDLADGDYAANQGMLDILAALRWTSENIDNFGGDPDNIMVWGESGGGAKTAAVHTMPEAARLFHKASIESVAPLRFPTRDGATVRAERTLHLLGLTKNDIPKLSDIPAARLLEIQVSEAANGVAPWGDPAPLPGFGAFVDGGVIPRHPFADGAPSWSAGKPLMVGTCRDETVFFSLFGPPDVFRLDEAGLRSRLSGTYQGAELDRIIATFRRSRPKATPAQLYFAITTSPIWRDAIKIAEAKAAQHAAPVFMYQLAYQDPTVVPGTDFPLGSPHASDIPMKFANVGLDQLPGKRATARHMSALWAGFAHYGHPTARGVPRWPAYTPKDRATMWIDTDCGIAYDPDKKERLFWQRRA</sequence>
<name>A0A840VTY6_9ACTN</name>
<keyword evidence="2 3" id="KW-0378">Hydrolase</keyword>
<organism evidence="5 6">
    <name type="scientific">Micromonospora parathelypteridis</name>
    <dbReference type="NCBI Taxonomy" id="1839617"/>
    <lineage>
        <taxon>Bacteria</taxon>
        <taxon>Bacillati</taxon>
        <taxon>Actinomycetota</taxon>
        <taxon>Actinomycetes</taxon>
        <taxon>Micromonosporales</taxon>
        <taxon>Micromonosporaceae</taxon>
        <taxon>Micromonospora</taxon>
    </lineage>
</organism>
<dbReference type="InterPro" id="IPR050309">
    <property type="entry name" value="Type-B_Carboxylest/Lipase"/>
</dbReference>
<dbReference type="Proteomes" id="UP000586947">
    <property type="component" value="Unassembled WGS sequence"/>
</dbReference>
<dbReference type="EMBL" id="JACHDP010000001">
    <property type="protein sequence ID" value="MBB5480662.1"/>
    <property type="molecule type" value="Genomic_DNA"/>
</dbReference>
<dbReference type="InterPro" id="IPR029058">
    <property type="entry name" value="AB_hydrolase_fold"/>
</dbReference>
<dbReference type="Gene3D" id="3.40.50.1820">
    <property type="entry name" value="alpha/beta hydrolase"/>
    <property type="match status" value="1"/>
</dbReference>
<protein>
    <recommendedName>
        <fullName evidence="3">Carboxylic ester hydrolase</fullName>
        <ecNumber evidence="3">3.1.1.-</ecNumber>
    </recommendedName>
</protein>
<dbReference type="InterPro" id="IPR019819">
    <property type="entry name" value="Carboxylesterase_B_CS"/>
</dbReference>
<evidence type="ECO:0000256" key="3">
    <source>
        <dbReference type="RuleBase" id="RU361235"/>
    </source>
</evidence>
<evidence type="ECO:0000313" key="5">
    <source>
        <dbReference type="EMBL" id="MBB5480662.1"/>
    </source>
</evidence>
<feature type="domain" description="Carboxylesterase type B" evidence="4">
    <location>
        <begin position="101"/>
        <end position="581"/>
    </location>
</feature>
<dbReference type="InterPro" id="IPR019826">
    <property type="entry name" value="Carboxylesterase_B_AS"/>
</dbReference>
<evidence type="ECO:0000259" key="4">
    <source>
        <dbReference type="Pfam" id="PF00135"/>
    </source>
</evidence>
<evidence type="ECO:0000256" key="2">
    <source>
        <dbReference type="ARBA" id="ARBA00022801"/>
    </source>
</evidence>
<evidence type="ECO:0000313" key="6">
    <source>
        <dbReference type="Proteomes" id="UP000586947"/>
    </source>
</evidence>